<dbReference type="PROSITE" id="PS51459">
    <property type="entry name" value="FIDO"/>
    <property type="match status" value="1"/>
</dbReference>
<sequence length="291" mass="32104">MSLVSDARGVVSADDTGKVPSRLPIQLGLDQDLSLLSRQRMLAAAAALAYQPMRLEQAMLLVAGRSVSGSERFPGLLPLSLMHPLSVFLHRPLQAEARSLGLRSPCEFRALAAWQSAFDFAVDCGDWRAMWNVLLGMLSDVVGAPATIRSGRMFLRSLQQREVEMPSAQCACSSLQSICQMLVDRNSMPGLLQATVVHVGILNAHAFEDGNGRLARMVFNAVLRRAGLAAHCYVPIFEAQSHSRGGYEVRLREAEIFGDWNSLIQYFCNLIVGLAGRDDRRLLWAWHGNER</sequence>
<keyword evidence="3" id="KW-1185">Reference proteome</keyword>
<name>A0AAW3ZVF1_9GAMM</name>
<dbReference type="SUPFAM" id="SSF140931">
    <property type="entry name" value="Fic-like"/>
    <property type="match status" value="1"/>
</dbReference>
<evidence type="ECO:0000259" key="1">
    <source>
        <dbReference type="PROSITE" id="PS51459"/>
    </source>
</evidence>
<dbReference type="Pfam" id="PF02661">
    <property type="entry name" value="Fic"/>
    <property type="match status" value="1"/>
</dbReference>
<feature type="domain" description="Fido" evidence="1">
    <location>
        <begin position="125"/>
        <end position="269"/>
    </location>
</feature>
<comment type="caution">
    <text evidence="2">The sequence shown here is derived from an EMBL/GenBank/DDBJ whole genome shotgun (WGS) entry which is preliminary data.</text>
</comment>
<dbReference type="Proteomes" id="UP000613768">
    <property type="component" value="Unassembled WGS sequence"/>
</dbReference>
<accession>A0AAW3ZVF1</accession>
<dbReference type="AlphaFoldDB" id="A0AAW3ZVF1"/>
<evidence type="ECO:0000313" key="2">
    <source>
        <dbReference type="EMBL" id="MBD8528036.1"/>
    </source>
</evidence>
<dbReference type="InterPro" id="IPR003812">
    <property type="entry name" value="Fido"/>
</dbReference>
<gene>
    <name evidence="2" type="ORF">IFO71_19990</name>
</gene>
<dbReference type="EMBL" id="JACYTR010000078">
    <property type="protein sequence ID" value="MBD8528036.1"/>
    <property type="molecule type" value="Genomic_DNA"/>
</dbReference>
<reference evidence="2 3" key="1">
    <citation type="submission" date="2020-09" db="EMBL/GenBank/DDBJ databases">
        <title>Pseudoxanthomonas sp. CAU 1598 isolated from sand of Yaerae Beach.</title>
        <authorList>
            <person name="Kim W."/>
        </authorList>
    </citation>
    <scope>NUCLEOTIDE SEQUENCE [LARGE SCALE GENOMIC DNA]</scope>
    <source>
        <strain evidence="2 3">CAU 1598</strain>
    </source>
</reference>
<dbReference type="InterPro" id="IPR036597">
    <property type="entry name" value="Fido-like_dom_sf"/>
</dbReference>
<protein>
    <submittedName>
        <fullName evidence="2">Fic family protein</fullName>
    </submittedName>
</protein>
<proteinExistence type="predicted"/>
<dbReference type="RefSeq" id="WP_192031457.1">
    <property type="nucleotide sequence ID" value="NZ_JACYTR010000078.1"/>
</dbReference>
<organism evidence="2 3">
    <name type="scientific">Pseudomarimonas arenosa</name>
    <dbReference type="NCBI Taxonomy" id="2774145"/>
    <lineage>
        <taxon>Bacteria</taxon>
        <taxon>Pseudomonadati</taxon>
        <taxon>Pseudomonadota</taxon>
        <taxon>Gammaproteobacteria</taxon>
        <taxon>Lysobacterales</taxon>
        <taxon>Lysobacteraceae</taxon>
        <taxon>Pseudomarimonas</taxon>
    </lineage>
</organism>
<evidence type="ECO:0000313" key="3">
    <source>
        <dbReference type="Proteomes" id="UP000613768"/>
    </source>
</evidence>
<dbReference type="Gene3D" id="1.10.3290.10">
    <property type="entry name" value="Fido-like domain"/>
    <property type="match status" value="1"/>
</dbReference>